<protein>
    <submittedName>
        <fullName evidence="1">Uncharacterized protein</fullName>
    </submittedName>
</protein>
<comment type="caution">
    <text evidence="1">The sequence shown here is derived from an EMBL/GenBank/DDBJ whole genome shotgun (WGS) entry which is preliminary data.</text>
</comment>
<gene>
    <name evidence="1" type="primary">Acey_s0531.g3023</name>
    <name evidence="1" type="ORF">Y032_0531g3023</name>
</gene>
<evidence type="ECO:0000313" key="1">
    <source>
        <dbReference type="EMBL" id="EYC42445.1"/>
    </source>
</evidence>
<evidence type="ECO:0000313" key="2">
    <source>
        <dbReference type="Proteomes" id="UP000024635"/>
    </source>
</evidence>
<dbReference type="Proteomes" id="UP000024635">
    <property type="component" value="Unassembled WGS sequence"/>
</dbReference>
<sequence>MDPAMDRNLMALPEKLHVDVSEYVDSEKKSRSIVVAGLPEANPDLRPSERQLDLEMKIMQLLDVINVECRPTEVYRLGRPNLAPGSLR</sequence>
<proteinExistence type="predicted"/>
<dbReference type="OrthoDB" id="5870038at2759"/>
<dbReference type="EMBL" id="JARK01000131">
    <property type="protein sequence ID" value="EYC42445.1"/>
    <property type="molecule type" value="Genomic_DNA"/>
</dbReference>
<organism evidence="1 2">
    <name type="scientific">Ancylostoma ceylanicum</name>
    <dbReference type="NCBI Taxonomy" id="53326"/>
    <lineage>
        <taxon>Eukaryota</taxon>
        <taxon>Metazoa</taxon>
        <taxon>Ecdysozoa</taxon>
        <taxon>Nematoda</taxon>
        <taxon>Chromadorea</taxon>
        <taxon>Rhabditida</taxon>
        <taxon>Rhabditina</taxon>
        <taxon>Rhabditomorpha</taxon>
        <taxon>Strongyloidea</taxon>
        <taxon>Ancylostomatidae</taxon>
        <taxon>Ancylostomatinae</taxon>
        <taxon>Ancylostoma</taxon>
    </lineage>
</organism>
<keyword evidence="2" id="KW-1185">Reference proteome</keyword>
<name>A0A016WS10_9BILA</name>
<dbReference type="AlphaFoldDB" id="A0A016WS10"/>
<reference evidence="2" key="1">
    <citation type="journal article" date="2015" name="Nat. Genet.">
        <title>The genome and transcriptome of the zoonotic hookworm Ancylostoma ceylanicum identify infection-specific gene families.</title>
        <authorList>
            <person name="Schwarz E.M."/>
            <person name="Hu Y."/>
            <person name="Antoshechkin I."/>
            <person name="Miller M.M."/>
            <person name="Sternberg P.W."/>
            <person name="Aroian R.V."/>
        </authorList>
    </citation>
    <scope>NUCLEOTIDE SEQUENCE</scope>
    <source>
        <strain evidence="2">HY135</strain>
    </source>
</reference>
<accession>A0A016WS10</accession>